<dbReference type="AlphaFoldDB" id="L9X492"/>
<accession>L9X492</accession>
<keyword evidence="3" id="KW-1185">Reference proteome</keyword>
<dbReference type="EMBL" id="AOIB01000027">
    <property type="protein sequence ID" value="ELY56495.1"/>
    <property type="molecule type" value="Genomic_DNA"/>
</dbReference>
<organism evidence="2 3">
    <name type="scientific">Natronococcus amylolyticus DSM 10524</name>
    <dbReference type="NCBI Taxonomy" id="1227497"/>
    <lineage>
        <taxon>Archaea</taxon>
        <taxon>Methanobacteriati</taxon>
        <taxon>Methanobacteriota</taxon>
        <taxon>Stenosarchaea group</taxon>
        <taxon>Halobacteria</taxon>
        <taxon>Halobacteriales</taxon>
        <taxon>Natrialbaceae</taxon>
        <taxon>Natronococcus</taxon>
    </lineage>
</organism>
<dbReference type="Proteomes" id="UP000011688">
    <property type="component" value="Unassembled WGS sequence"/>
</dbReference>
<sequence length="94" mass="10904">MSERSPTKLAERWDNHVSESWFERSRTPYRDPRGAFDDAVPVHYPSADDAEAFYDPEGDVVFIEYAGKVRTCIALSDRPEWEQAHVRKQVTSDE</sequence>
<name>L9X492_9EURY</name>
<gene>
    <name evidence="2" type="ORF">C491_13187</name>
</gene>
<evidence type="ECO:0000259" key="1">
    <source>
        <dbReference type="Pfam" id="PF26442"/>
    </source>
</evidence>
<dbReference type="RefSeq" id="WP_005556980.1">
    <property type="nucleotide sequence ID" value="NZ_AOIB01000027.1"/>
</dbReference>
<reference evidence="2 3" key="1">
    <citation type="journal article" date="2014" name="PLoS Genet.">
        <title>Phylogenetically driven sequencing of extremely halophilic archaea reveals strategies for static and dynamic osmo-response.</title>
        <authorList>
            <person name="Becker E.A."/>
            <person name="Seitzer P.M."/>
            <person name="Tritt A."/>
            <person name="Larsen D."/>
            <person name="Krusor M."/>
            <person name="Yao A.I."/>
            <person name="Wu D."/>
            <person name="Madern D."/>
            <person name="Eisen J.A."/>
            <person name="Darling A.E."/>
            <person name="Facciotti M.T."/>
        </authorList>
    </citation>
    <scope>NUCLEOTIDE SEQUENCE [LARGE SCALE GENOMIC DNA]</scope>
    <source>
        <strain evidence="2 3">DSM 10524</strain>
    </source>
</reference>
<comment type="caution">
    <text evidence="2">The sequence shown here is derived from an EMBL/GenBank/DDBJ whole genome shotgun (WGS) entry which is preliminary data.</text>
</comment>
<dbReference type="InterPro" id="IPR058996">
    <property type="entry name" value="Toxin-rel_dom"/>
</dbReference>
<evidence type="ECO:0000313" key="2">
    <source>
        <dbReference type="EMBL" id="ELY56495.1"/>
    </source>
</evidence>
<dbReference type="OrthoDB" id="191442at2157"/>
<evidence type="ECO:0000313" key="3">
    <source>
        <dbReference type="Proteomes" id="UP000011688"/>
    </source>
</evidence>
<protein>
    <recommendedName>
        <fullName evidence="1">RelE toxin-related domain-containing protein</fullName>
    </recommendedName>
</protein>
<proteinExistence type="predicted"/>
<dbReference type="Pfam" id="PF26442">
    <property type="entry name" value="Halo_toxin"/>
    <property type="match status" value="1"/>
</dbReference>
<feature type="domain" description="RelE toxin-related" evidence="1">
    <location>
        <begin position="14"/>
        <end position="75"/>
    </location>
</feature>
<dbReference type="eggNOG" id="arCOG13448">
    <property type="taxonomic scope" value="Archaea"/>
</dbReference>